<dbReference type="Gramene" id="OB05G31920.1">
    <property type="protein sequence ID" value="OB05G31920.1"/>
    <property type="gene ID" value="OB05G31920"/>
</dbReference>
<evidence type="ECO:0000313" key="1">
    <source>
        <dbReference type="EnsemblPlants" id="OB05G31920.1"/>
    </source>
</evidence>
<reference evidence="1" key="1">
    <citation type="journal article" date="2013" name="Nat. Commun.">
        <title>Whole-genome sequencing of Oryza brachyantha reveals mechanisms underlying Oryza genome evolution.</title>
        <authorList>
            <person name="Chen J."/>
            <person name="Huang Q."/>
            <person name="Gao D."/>
            <person name="Wang J."/>
            <person name="Lang Y."/>
            <person name="Liu T."/>
            <person name="Li B."/>
            <person name="Bai Z."/>
            <person name="Luis Goicoechea J."/>
            <person name="Liang C."/>
            <person name="Chen C."/>
            <person name="Zhang W."/>
            <person name="Sun S."/>
            <person name="Liao Y."/>
            <person name="Zhang X."/>
            <person name="Yang L."/>
            <person name="Song C."/>
            <person name="Wang M."/>
            <person name="Shi J."/>
            <person name="Liu G."/>
            <person name="Liu J."/>
            <person name="Zhou H."/>
            <person name="Zhou W."/>
            <person name="Yu Q."/>
            <person name="An N."/>
            <person name="Chen Y."/>
            <person name="Cai Q."/>
            <person name="Wang B."/>
            <person name="Liu B."/>
            <person name="Min J."/>
            <person name="Huang Y."/>
            <person name="Wu H."/>
            <person name="Li Z."/>
            <person name="Zhang Y."/>
            <person name="Yin Y."/>
            <person name="Song W."/>
            <person name="Jiang J."/>
            <person name="Jackson S.A."/>
            <person name="Wing R.A."/>
            <person name="Wang J."/>
            <person name="Chen M."/>
        </authorList>
    </citation>
    <scope>NUCLEOTIDE SEQUENCE [LARGE SCALE GENOMIC DNA]</scope>
    <source>
        <strain evidence="1">cv. IRGC 101232</strain>
    </source>
</reference>
<keyword evidence="2" id="KW-1185">Reference proteome</keyword>
<accession>J3M9B8</accession>
<organism evidence="1">
    <name type="scientific">Oryza brachyantha</name>
    <name type="common">malo sina</name>
    <dbReference type="NCBI Taxonomy" id="4533"/>
    <lineage>
        <taxon>Eukaryota</taxon>
        <taxon>Viridiplantae</taxon>
        <taxon>Streptophyta</taxon>
        <taxon>Embryophyta</taxon>
        <taxon>Tracheophyta</taxon>
        <taxon>Spermatophyta</taxon>
        <taxon>Magnoliopsida</taxon>
        <taxon>Liliopsida</taxon>
        <taxon>Poales</taxon>
        <taxon>Poaceae</taxon>
        <taxon>BOP clade</taxon>
        <taxon>Oryzoideae</taxon>
        <taxon>Oryzeae</taxon>
        <taxon>Oryzinae</taxon>
        <taxon>Oryza</taxon>
    </lineage>
</organism>
<dbReference type="AlphaFoldDB" id="J3M9B8"/>
<dbReference type="Proteomes" id="UP000006038">
    <property type="component" value="Chromosome 5"/>
</dbReference>
<protein>
    <submittedName>
        <fullName evidence="1">Uncharacterized protein</fullName>
    </submittedName>
</protein>
<sequence>RKFAFLWGLPDLVNWNLECFNLLIRRKKVQFADHQIKAYVMTWRKFAFLRGFVGWKLGMLQS</sequence>
<proteinExistence type="predicted"/>
<dbReference type="HOGENOM" id="CLU_2910971_0_0_1"/>
<reference evidence="1" key="2">
    <citation type="submission" date="2013-04" db="UniProtKB">
        <authorList>
            <consortium name="EnsemblPlants"/>
        </authorList>
    </citation>
    <scope>IDENTIFICATION</scope>
</reference>
<evidence type="ECO:0000313" key="2">
    <source>
        <dbReference type="Proteomes" id="UP000006038"/>
    </source>
</evidence>
<dbReference type="EnsemblPlants" id="OB05G31920.1">
    <property type="protein sequence ID" value="OB05G31920.1"/>
    <property type="gene ID" value="OB05G31920"/>
</dbReference>
<name>J3M9B8_ORYBR</name>